<dbReference type="EMBL" id="JAPDOG010000014">
    <property type="protein sequence ID" value="MCW3782899.1"/>
    <property type="molecule type" value="Genomic_DNA"/>
</dbReference>
<protein>
    <submittedName>
        <fullName evidence="3">AAA family ATPase</fullName>
    </submittedName>
</protein>
<dbReference type="Gene3D" id="3.40.50.300">
    <property type="entry name" value="P-loop containing nucleotide triphosphate hydrolases"/>
    <property type="match status" value="2"/>
</dbReference>
<name>A0ABT3J5C8_9RHOB</name>
<evidence type="ECO:0000256" key="1">
    <source>
        <dbReference type="SAM" id="MobiDB-lite"/>
    </source>
</evidence>
<reference evidence="3 4" key="1">
    <citation type="submission" date="2022-10" db="EMBL/GenBank/DDBJ databases">
        <title>Defluviimonas sp. CAU 1641 isolated from mud.</title>
        <authorList>
            <person name="Kim W."/>
        </authorList>
    </citation>
    <scope>NUCLEOTIDE SEQUENCE [LARGE SCALE GENOMIC DNA]</scope>
    <source>
        <strain evidence="3 4">CAU 1641</strain>
    </source>
</reference>
<evidence type="ECO:0000313" key="3">
    <source>
        <dbReference type="EMBL" id="MCW3782899.1"/>
    </source>
</evidence>
<dbReference type="InterPro" id="IPR038729">
    <property type="entry name" value="Rad50/SbcC_AAA"/>
</dbReference>
<dbReference type="InterPro" id="IPR027417">
    <property type="entry name" value="P-loop_NTPase"/>
</dbReference>
<dbReference type="SUPFAM" id="SSF52540">
    <property type="entry name" value="P-loop containing nucleoside triphosphate hydrolases"/>
    <property type="match status" value="1"/>
</dbReference>
<dbReference type="Pfam" id="PF13476">
    <property type="entry name" value="AAA_23"/>
    <property type="match status" value="1"/>
</dbReference>
<comment type="caution">
    <text evidence="3">The sequence shown here is derived from an EMBL/GenBank/DDBJ whole genome shotgun (WGS) entry which is preliminary data.</text>
</comment>
<dbReference type="RefSeq" id="WP_264772533.1">
    <property type="nucleotide sequence ID" value="NZ_JAPDOG010000014.1"/>
</dbReference>
<dbReference type="PANTHER" id="PTHR32114:SF2">
    <property type="entry name" value="ABC TRANSPORTER ABCH.3"/>
    <property type="match status" value="1"/>
</dbReference>
<dbReference type="Pfam" id="PF13558">
    <property type="entry name" value="SbcC_Walker_B"/>
    <property type="match status" value="1"/>
</dbReference>
<dbReference type="Proteomes" id="UP001207582">
    <property type="component" value="Unassembled WGS sequence"/>
</dbReference>
<sequence>MQILAIRGQNLASLADSFEIDLTCEPLRSAGLFAITGETGSGKSTILDAMCLALYGDCPRLSIGGVNDDVPDSGGEAIKSRDARAILRRGATAGSAEVDFLAPDGISYRASWGARRARGRADGRLQNVDRSLMRIEDGQVLETQINTVNARIAGLTGLTYDEFRRTVLLAQGDFDAFLRANTADRAALLEKVTGTGIYREISKRIFERHEAARAVLATLEARRGEHRIMSDAERAELGRESADLERQAAEAASLLRALGADLQRHREIAEAERRKAGAAEADRKARDAQGAAEPDRRLLARLETALPLGSDHERVQAAVRALKEADAAVTRAADAEVKAASCVTDTEKAWNAAMTAHREAEEAFKAFGPVWSKATALDGRIRDAGAEALTAAQSLEAAEKRRKATELALTGLDADLNQAEAARRSVLEKLEEAPGAGDLAASWETVRTRIGERVDLRAAEKAARGKAASDLAEAGVKKAGIEGLDALDAKDRATIAGLEEEAGKEGARLVDIERDDPQDRMSRLVEAVAGVKEMSRAADELESATGDLGRAEAARGKAAGEFEAATGVEETASREIDRATAAVTALAEPVDRAEAAVSEAAQRLRRQLADGEPCPVCGSLDHPVHSDDALAGMARDLRARLDLERRALETARQAQTEARGAAAAARAGVVRAKETIEAARLRQDAARVAWSEAAGGIAKTRLADLLPAGPEGAREALGSLLARLEIRRGEIQALIGEAAGLRRSIEARRSGAGGLSRTIEERARQREGEAGAIAGLERSAALAAQEAENAVRRIAAIDLEIAPALGAGGHAPSDLDADAVALGAKLQAIVDRWRRLSADLKDLDGKIADLKPRIGVLKATLSGQADAVEEMARANKTRQDALEALKLERAGLLGGEATDAHRSRWNETRLAAQTAKDDSAGALSEAKSRASAAVERVTSAREQQEKAALARDEAERVLHGKLSEAGLDADELAGLLARGSGEAARLRAGLKALDDAVTTAAAALAQRAEDLVAAREAGVPEKDAATLEAEAATAETAQSARRERIGAIAGQVAGDDATRARLAGLEAEILTARGECDTWAAVNEAVGSRSGGKFAQIAQGVTLAMLVERANQHLADLKPRYRLVQGGEDLALHVIDRDMGDEIRSTRSLSGGERFLVSLALALALSRMGSHGGLAATLFIDEGFGSLDAESLDIAIDALETLQSQGRTIGVISHVEAMKDRIPVQVRVQRQGGGSSGVSVRLAA</sequence>
<feature type="domain" description="Rad50/SbcC-type AAA" evidence="2">
    <location>
        <begin position="6"/>
        <end position="198"/>
    </location>
</feature>
<gene>
    <name evidence="3" type="ORF">OM960_15035</name>
</gene>
<dbReference type="PANTHER" id="PTHR32114">
    <property type="entry name" value="ABC TRANSPORTER ABCH.3"/>
    <property type="match status" value="1"/>
</dbReference>
<evidence type="ECO:0000259" key="2">
    <source>
        <dbReference type="Pfam" id="PF13476"/>
    </source>
</evidence>
<evidence type="ECO:0000313" key="4">
    <source>
        <dbReference type="Proteomes" id="UP001207582"/>
    </source>
</evidence>
<accession>A0ABT3J5C8</accession>
<keyword evidence="4" id="KW-1185">Reference proteome</keyword>
<organism evidence="3 4">
    <name type="scientific">Defluviimonas salinarum</name>
    <dbReference type="NCBI Taxonomy" id="2992147"/>
    <lineage>
        <taxon>Bacteria</taxon>
        <taxon>Pseudomonadati</taxon>
        <taxon>Pseudomonadota</taxon>
        <taxon>Alphaproteobacteria</taxon>
        <taxon>Rhodobacterales</taxon>
        <taxon>Paracoccaceae</taxon>
        <taxon>Albidovulum</taxon>
    </lineage>
</organism>
<proteinExistence type="predicted"/>
<feature type="region of interest" description="Disordered" evidence="1">
    <location>
        <begin position="271"/>
        <end position="294"/>
    </location>
</feature>